<dbReference type="KEGG" id="sdr:SCD_n00474"/>
<dbReference type="OrthoDB" id="5296814at2"/>
<evidence type="ECO:0000313" key="3">
    <source>
        <dbReference type="Proteomes" id="UP000015559"/>
    </source>
</evidence>
<dbReference type="eggNOG" id="COG3658">
    <property type="taxonomic scope" value="Bacteria"/>
</dbReference>
<dbReference type="SUPFAM" id="SSF48695">
    <property type="entry name" value="Multiheme cytochromes"/>
    <property type="match status" value="1"/>
</dbReference>
<dbReference type="InterPro" id="IPR018588">
    <property type="entry name" value="Dihaem_cytochrome-c"/>
</dbReference>
<feature type="chain" id="PRO_5004536609" evidence="1">
    <location>
        <begin position="19"/>
        <end position="153"/>
    </location>
</feature>
<gene>
    <name evidence="2" type="ORF">SCD_n00474</name>
</gene>
<reference evidence="2 3" key="1">
    <citation type="journal article" date="2012" name="Appl. Environ. Microbiol.">
        <title>Draft genome sequence of a psychrotolerant sulfur-oxidizing bacterium, Sulfuricella denitrificans skB26, and proteomic insights into cold adaptation.</title>
        <authorList>
            <person name="Watanabe T."/>
            <person name="Kojima H."/>
            <person name="Fukui M."/>
        </authorList>
    </citation>
    <scope>NUCLEOTIDE SEQUENCE [LARGE SCALE GENOMIC DNA]</scope>
    <source>
        <strain evidence="3">skB26</strain>
    </source>
</reference>
<dbReference type="RefSeq" id="WP_009206732.1">
    <property type="nucleotide sequence ID" value="NC_022357.1"/>
</dbReference>
<name>S6B0W0_SULDS</name>
<dbReference type="Proteomes" id="UP000015559">
    <property type="component" value="Chromosome"/>
</dbReference>
<dbReference type="InterPro" id="IPR036280">
    <property type="entry name" value="Multihaem_cyt_sf"/>
</dbReference>
<evidence type="ECO:0000256" key="1">
    <source>
        <dbReference type="SAM" id="SignalP"/>
    </source>
</evidence>
<dbReference type="HOGENOM" id="CLU_121881_0_0_4"/>
<keyword evidence="3" id="KW-1185">Reference proteome</keyword>
<protein>
    <submittedName>
        <fullName evidence="2">Diheme Cytochrome C</fullName>
    </submittedName>
</protein>
<proteinExistence type="predicted"/>
<organism evidence="2 3">
    <name type="scientific">Sulfuricella denitrificans (strain DSM 22764 / NBRC 105220 / skB26)</name>
    <dbReference type="NCBI Taxonomy" id="1163617"/>
    <lineage>
        <taxon>Bacteria</taxon>
        <taxon>Pseudomonadati</taxon>
        <taxon>Pseudomonadota</taxon>
        <taxon>Betaproteobacteria</taxon>
        <taxon>Nitrosomonadales</taxon>
        <taxon>Sulfuricellaceae</taxon>
        <taxon>Sulfuricella</taxon>
    </lineage>
</organism>
<dbReference type="AlphaFoldDB" id="S6B0W0"/>
<feature type="signal peptide" evidence="1">
    <location>
        <begin position="1"/>
        <end position="18"/>
    </location>
</feature>
<evidence type="ECO:0000313" key="2">
    <source>
        <dbReference type="EMBL" id="BAN34322.1"/>
    </source>
</evidence>
<keyword evidence="1" id="KW-0732">Signal</keyword>
<accession>S6B0W0</accession>
<dbReference type="STRING" id="1163617.SCD_n00474"/>
<dbReference type="EMBL" id="AP013066">
    <property type="protein sequence ID" value="BAN34322.1"/>
    <property type="molecule type" value="Genomic_DNA"/>
</dbReference>
<dbReference type="Pfam" id="PF09626">
    <property type="entry name" value="DHC"/>
    <property type="match status" value="1"/>
</dbReference>
<dbReference type="Gene3D" id="1.10.1130.10">
    <property type="entry name" value="Flavocytochrome C3, Chain A"/>
    <property type="match status" value="1"/>
</dbReference>
<sequence>MKIFIAILLIALSSSALADGRKLAVPGNPLWQTECGSCHMAYPPQLLTAANWRQMMKGLDSHFGANATLDAKEGAEILAFLERYAARDQRYSANTQRITDTAWFQREHREVSNSVWTHAKVKSRANCTACHVTAERGDWSEHSIRMPDGRRWE</sequence>